<dbReference type="EMBL" id="BSPD01000094">
    <property type="protein sequence ID" value="GLS27921.1"/>
    <property type="molecule type" value="Genomic_DNA"/>
</dbReference>
<dbReference type="InterPro" id="IPR025746">
    <property type="entry name" value="PilX_N_dom"/>
</dbReference>
<accession>A0AA37WQC7</accession>
<organism evidence="4 5">
    <name type="scientific">Marinibactrum halimedae</name>
    <dbReference type="NCBI Taxonomy" id="1444977"/>
    <lineage>
        <taxon>Bacteria</taxon>
        <taxon>Pseudomonadati</taxon>
        <taxon>Pseudomonadota</taxon>
        <taxon>Gammaproteobacteria</taxon>
        <taxon>Cellvibrionales</taxon>
        <taxon>Cellvibrionaceae</taxon>
        <taxon>Marinibactrum</taxon>
    </lineage>
</organism>
<evidence type="ECO:0000313" key="4">
    <source>
        <dbReference type="EMBL" id="GLS27921.1"/>
    </source>
</evidence>
<sequence>MAMSRVRVIRFSKDNIVDYGKQRGVALAVSLIILLVLTLVVLSGNQNVLLQEKMTASVREAHLSLAAAEAGIVEAENFLGLIINVTGFTDTGANGLYSEGNGPIDIFADATWQAGQFRTATAMNGVSAQFYIEHVGDIENDDTAQGLNLTGYGQTTGGASSEIFKIVSRSTGRDGNSERIVVSYFGVNL</sequence>
<feature type="domain" description="Type 4 fimbrial biogenesis protein PilX N-terminal" evidence="3">
    <location>
        <begin position="23"/>
        <end position="72"/>
    </location>
</feature>
<dbReference type="Pfam" id="PF13681">
    <property type="entry name" value="PilX"/>
    <property type="match status" value="1"/>
</dbReference>
<keyword evidence="5" id="KW-1185">Reference proteome</keyword>
<dbReference type="Proteomes" id="UP001156870">
    <property type="component" value="Unassembled WGS sequence"/>
</dbReference>
<keyword evidence="1" id="KW-1133">Transmembrane helix</keyword>
<evidence type="ECO:0000259" key="3">
    <source>
        <dbReference type="Pfam" id="PF14341"/>
    </source>
</evidence>
<keyword evidence="1" id="KW-0812">Transmembrane</keyword>
<name>A0AA37WQC7_9GAMM</name>
<gene>
    <name evidence="4" type="ORF">GCM10007877_36400</name>
</gene>
<proteinExistence type="predicted"/>
<evidence type="ECO:0000313" key="5">
    <source>
        <dbReference type="Proteomes" id="UP001156870"/>
    </source>
</evidence>
<keyword evidence="1" id="KW-0472">Membrane</keyword>
<feature type="transmembrane region" description="Helical" evidence="1">
    <location>
        <begin position="25"/>
        <end position="44"/>
    </location>
</feature>
<dbReference type="AlphaFoldDB" id="A0AA37WQC7"/>
<reference evidence="4 5" key="1">
    <citation type="journal article" date="2014" name="Int. J. Syst. Evol. Microbiol.">
        <title>Complete genome sequence of Corynebacterium casei LMG S-19264T (=DSM 44701T), isolated from a smear-ripened cheese.</title>
        <authorList>
            <consortium name="US DOE Joint Genome Institute (JGI-PGF)"/>
            <person name="Walter F."/>
            <person name="Albersmeier A."/>
            <person name="Kalinowski J."/>
            <person name="Ruckert C."/>
        </authorList>
    </citation>
    <scope>NUCLEOTIDE SEQUENCE [LARGE SCALE GENOMIC DNA]</scope>
    <source>
        <strain evidence="4 5">NBRC 110095</strain>
    </source>
</reference>
<protein>
    <recommendedName>
        <fullName evidence="6">Type 4 fimbrial biogenesis protein PilX N-terminal domain-containing protein</fullName>
    </recommendedName>
</protein>
<evidence type="ECO:0000256" key="1">
    <source>
        <dbReference type="SAM" id="Phobius"/>
    </source>
</evidence>
<dbReference type="InterPro" id="IPR025205">
    <property type="entry name" value="PilX/PilW_C"/>
</dbReference>
<dbReference type="Pfam" id="PF14341">
    <property type="entry name" value="PilX_N"/>
    <property type="match status" value="1"/>
</dbReference>
<feature type="domain" description="PilX/PilW C-terminal" evidence="2">
    <location>
        <begin position="101"/>
        <end position="185"/>
    </location>
</feature>
<comment type="caution">
    <text evidence="4">The sequence shown here is derived from an EMBL/GenBank/DDBJ whole genome shotgun (WGS) entry which is preliminary data.</text>
</comment>
<evidence type="ECO:0008006" key="6">
    <source>
        <dbReference type="Google" id="ProtNLM"/>
    </source>
</evidence>
<evidence type="ECO:0000259" key="2">
    <source>
        <dbReference type="Pfam" id="PF13681"/>
    </source>
</evidence>